<gene>
    <name evidence="1" type="ORF">SPARVUS_LOCUS14564861</name>
</gene>
<accession>A0ABN9GRG9</accession>
<reference evidence="1" key="1">
    <citation type="submission" date="2023-05" db="EMBL/GenBank/DDBJ databases">
        <authorList>
            <person name="Stuckert A."/>
        </authorList>
    </citation>
    <scope>NUCLEOTIDE SEQUENCE</scope>
</reference>
<feature type="non-terminal residue" evidence="1">
    <location>
        <position position="1"/>
    </location>
</feature>
<dbReference type="Proteomes" id="UP001162483">
    <property type="component" value="Unassembled WGS sequence"/>
</dbReference>
<name>A0ABN9GRG9_9NEOB</name>
<keyword evidence="2" id="KW-1185">Reference proteome</keyword>
<dbReference type="EMBL" id="CATNWA010019130">
    <property type="protein sequence ID" value="CAI9611462.1"/>
    <property type="molecule type" value="Genomic_DNA"/>
</dbReference>
<evidence type="ECO:0000313" key="1">
    <source>
        <dbReference type="EMBL" id="CAI9611462.1"/>
    </source>
</evidence>
<evidence type="ECO:0000313" key="2">
    <source>
        <dbReference type="Proteomes" id="UP001162483"/>
    </source>
</evidence>
<comment type="caution">
    <text evidence="1">The sequence shown here is derived from an EMBL/GenBank/DDBJ whole genome shotgun (WGS) entry which is preliminary data.</text>
</comment>
<protein>
    <submittedName>
        <fullName evidence="1">Uncharacterized protein</fullName>
    </submittedName>
</protein>
<proteinExistence type="predicted"/>
<sequence>YYTFCKSIHLSILCCYLQVRWNKNLYDQFVRHALCSSRKREARKYLNYEYCKPGVD</sequence>
<organism evidence="1 2">
    <name type="scientific">Staurois parvus</name>
    <dbReference type="NCBI Taxonomy" id="386267"/>
    <lineage>
        <taxon>Eukaryota</taxon>
        <taxon>Metazoa</taxon>
        <taxon>Chordata</taxon>
        <taxon>Craniata</taxon>
        <taxon>Vertebrata</taxon>
        <taxon>Euteleostomi</taxon>
        <taxon>Amphibia</taxon>
        <taxon>Batrachia</taxon>
        <taxon>Anura</taxon>
        <taxon>Neobatrachia</taxon>
        <taxon>Ranoidea</taxon>
        <taxon>Ranidae</taxon>
        <taxon>Staurois</taxon>
    </lineage>
</organism>